<dbReference type="HOGENOM" id="CLU_139762_0_0_6"/>
<sequence>MFQVVGSSTVSLYNDTKMINNIKYQSDPEAALKMAAKQFEGMLYQQILKNMRAATDLINNEDSPLSSKSGSIMRDMHDGQLAMQMAQGGPGSISEMLVKQLSSAGTTAVNHFALNNEIAFNQLNNKD</sequence>
<keyword evidence="3" id="KW-0969">Cilium</keyword>
<keyword evidence="4" id="KW-1185">Reference proteome</keyword>
<dbReference type="RefSeq" id="WP_011771801.1">
    <property type="nucleotide sequence ID" value="NC_008709.1"/>
</dbReference>
<dbReference type="KEGG" id="pin:Ping_3570"/>
<keyword evidence="3" id="KW-0966">Cell projection</keyword>
<dbReference type="GO" id="GO:0044781">
    <property type="term" value="P:bacterial-type flagellum organization"/>
    <property type="evidence" value="ECO:0007669"/>
    <property type="project" value="UniProtKB-KW"/>
</dbReference>
<accession>A1T0I8</accession>
<keyword evidence="3" id="KW-0282">Flagellum</keyword>
<evidence type="ECO:0000313" key="3">
    <source>
        <dbReference type="EMBL" id="ABM05253.1"/>
    </source>
</evidence>
<protein>
    <submittedName>
        <fullName evidence="3">Putative flagellar protein FlgJ</fullName>
    </submittedName>
</protein>
<organism evidence="3 4">
    <name type="scientific">Psychromonas ingrahamii (strain DSM 17664 / CCUG 51855 / 37)</name>
    <dbReference type="NCBI Taxonomy" id="357804"/>
    <lineage>
        <taxon>Bacteria</taxon>
        <taxon>Pseudomonadati</taxon>
        <taxon>Pseudomonadota</taxon>
        <taxon>Gammaproteobacteria</taxon>
        <taxon>Alteromonadales</taxon>
        <taxon>Psychromonadaceae</taxon>
        <taxon>Psychromonas</taxon>
    </lineage>
</organism>
<dbReference type="EMBL" id="CP000510">
    <property type="protein sequence ID" value="ABM05253.1"/>
    <property type="molecule type" value="Genomic_DNA"/>
</dbReference>
<dbReference type="AlphaFoldDB" id="A1T0I8"/>
<evidence type="ECO:0000259" key="2">
    <source>
        <dbReference type="Pfam" id="PF10135"/>
    </source>
</evidence>
<dbReference type="InterPro" id="IPR019301">
    <property type="entry name" value="Flagellar_prot_FlgJ_N"/>
</dbReference>
<feature type="domain" description="Flagellar protein FlgJ N-terminal" evidence="2">
    <location>
        <begin position="49"/>
        <end position="100"/>
    </location>
</feature>
<dbReference type="Pfam" id="PF10135">
    <property type="entry name" value="Rod-binding"/>
    <property type="match status" value="1"/>
</dbReference>
<evidence type="ECO:0000256" key="1">
    <source>
        <dbReference type="ARBA" id="ARBA00022795"/>
    </source>
</evidence>
<keyword evidence="1" id="KW-1005">Bacterial flagellum biogenesis</keyword>
<dbReference type="OrthoDB" id="289937at2"/>
<dbReference type="STRING" id="357804.Ping_3570"/>
<proteinExistence type="predicted"/>
<dbReference type="Proteomes" id="UP000000639">
    <property type="component" value="Chromosome"/>
</dbReference>
<gene>
    <name evidence="3" type="ordered locus">Ping_3570</name>
</gene>
<name>A1T0I8_PSYIN</name>
<evidence type="ECO:0000313" key="4">
    <source>
        <dbReference type="Proteomes" id="UP000000639"/>
    </source>
</evidence>
<dbReference type="eggNOG" id="COG3951">
    <property type="taxonomic scope" value="Bacteria"/>
</dbReference>
<reference evidence="3 4" key="1">
    <citation type="submission" date="2007-01" db="EMBL/GenBank/DDBJ databases">
        <title>Complete sequence of Psychromonas ingrahamii 37.</title>
        <authorList>
            <consortium name="US DOE Joint Genome Institute"/>
            <person name="Copeland A."/>
            <person name="Lucas S."/>
            <person name="Lapidus A."/>
            <person name="Barry K."/>
            <person name="Detter J.C."/>
            <person name="Glavina del Rio T."/>
            <person name="Hammon N."/>
            <person name="Israni S."/>
            <person name="Dalin E."/>
            <person name="Tice H."/>
            <person name="Pitluck S."/>
            <person name="Thompson L.S."/>
            <person name="Brettin T."/>
            <person name="Bruce D."/>
            <person name="Han C."/>
            <person name="Tapia R."/>
            <person name="Schmutz J."/>
            <person name="Larimer F."/>
            <person name="Land M."/>
            <person name="Hauser L."/>
            <person name="Kyrpides N."/>
            <person name="Ivanova N."/>
            <person name="Staley J."/>
            <person name="Richardson P."/>
        </authorList>
    </citation>
    <scope>NUCLEOTIDE SEQUENCE [LARGE SCALE GENOMIC DNA]</scope>
    <source>
        <strain evidence="3 4">37</strain>
    </source>
</reference>